<dbReference type="FunCoup" id="A0A4R2PEX2">
    <property type="interactions" value="93"/>
</dbReference>
<dbReference type="HAMAP" id="MF_00338">
    <property type="entry name" value="UPF0145"/>
    <property type="match status" value="1"/>
</dbReference>
<dbReference type="EMBL" id="SLXO01000008">
    <property type="protein sequence ID" value="TCP33018.1"/>
    <property type="molecule type" value="Genomic_DNA"/>
</dbReference>
<evidence type="ECO:0000256" key="1">
    <source>
        <dbReference type="ARBA" id="ARBA00010751"/>
    </source>
</evidence>
<protein>
    <recommendedName>
        <fullName evidence="2">UPF0145 protein EV659_108117</fullName>
    </recommendedName>
</protein>
<proteinExistence type="inferred from homology"/>
<evidence type="ECO:0000256" key="2">
    <source>
        <dbReference type="HAMAP-Rule" id="MF_00338"/>
    </source>
</evidence>
<accession>A0A4R2PEX2</accession>
<dbReference type="Gene3D" id="3.30.110.70">
    <property type="entry name" value="Hypothetical protein apc22750. Chain B"/>
    <property type="match status" value="1"/>
</dbReference>
<dbReference type="InterPro" id="IPR002765">
    <property type="entry name" value="UPF0145_YbjQ-like"/>
</dbReference>
<comment type="similarity">
    <text evidence="1 2">Belongs to the UPF0145 family.</text>
</comment>
<name>A0A4R2PEX2_RHOSA</name>
<keyword evidence="4" id="KW-1185">Reference proteome</keyword>
<comment type="caution">
    <text evidence="3">The sequence shown here is derived from an EMBL/GenBank/DDBJ whole genome shotgun (WGS) entry which is preliminary data.</text>
</comment>
<reference evidence="3 4" key="1">
    <citation type="submission" date="2019-03" db="EMBL/GenBank/DDBJ databases">
        <title>Genomic Encyclopedia of Type Strains, Phase IV (KMG-IV): sequencing the most valuable type-strain genomes for metagenomic binning, comparative biology and taxonomic classification.</title>
        <authorList>
            <person name="Goeker M."/>
        </authorList>
    </citation>
    <scope>NUCLEOTIDE SEQUENCE [LARGE SCALE GENOMIC DNA]</scope>
    <source>
        <strain evidence="3 4">DSM 2132</strain>
    </source>
</reference>
<evidence type="ECO:0000313" key="3">
    <source>
        <dbReference type="EMBL" id="TCP33018.1"/>
    </source>
</evidence>
<dbReference type="Proteomes" id="UP000295399">
    <property type="component" value="Unassembled WGS sequence"/>
</dbReference>
<dbReference type="InParanoid" id="A0A4R2PEX2"/>
<dbReference type="PANTHER" id="PTHR34068">
    <property type="entry name" value="UPF0145 PROTEIN YBJQ"/>
    <property type="match status" value="1"/>
</dbReference>
<evidence type="ECO:0000313" key="4">
    <source>
        <dbReference type="Proteomes" id="UP000295399"/>
    </source>
</evidence>
<dbReference type="RefSeq" id="WP_200287474.1">
    <property type="nucleotide sequence ID" value="NZ_JACIGF010000008.1"/>
</dbReference>
<organism evidence="3 4">
    <name type="scientific">Rhodothalassium salexigens DSM 2132</name>
    <dbReference type="NCBI Taxonomy" id="1188247"/>
    <lineage>
        <taxon>Bacteria</taxon>
        <taxon>Pseudomonadati</taxon>
        <taxon>Pseudomonadota</taxon>
        <taxon>Alphaproteobacteria</taxon>
        <taxon>Rhodothalassiales</taxon>
        <taxon>Rhodothalassiaceae</taxon>
        <taxon>Rhodothalassium</taxon>
    </lineage>
</organism>
<dbReference type="InterPro" id="IPR035439">
    <property type="entry name" value="UPF0145_dom_sf"/>
</dbReference>
<dbReference type="Pfam" id="PF01906">
    <property type="entry name" value="YbjQ_1"/>
    <property type="match status" value="1"/>
</dbReference>
<sequence>MAHPQDIRLTTAPTLAGATIDREIDIVSAEAVYGVNLFRDLFAQVRDVFGGRSSSMQSALKEAREEVMRELREEAAARDADGVVAVTLDYEELSGGGANMLLVVATGTAVRLK</sequence>
<gene>
    <name evidence="3" type="ORF">EV659_108117</name>
</gene>
<dbReference type="PANTHER" id="PTHR34068:SF1">
    <property type="entry name" value="UPF0145 PROTEIN YBJQ"/>
    <property type="match status" value="1"/>
</dbReference>
<dbReference type="AlphaFoldDB" id="A0A4R2PEX2"/>
<dbReference type="SUPFAM" id="SSF117782">
    <property type="entry name" value="YbjQ-like"/>
    <property type="match status" value="1"/>
</dbReference>